<feature type="chain" id="PRO_5030954806" description="Cobalamin biosynthesis protein CbiX" evidence="1">
    <location>
        <begin position="18"/>
        <end position="568"/>
    </location>
</feature>
<evidence type="ECO:0000313" key="2">
    <source>
        <dbReference type="EMBL" id="NKE70416.1"/>
    </source>
</evidence>
<evidence type="ECO:0000313" key="3">
    <source>
        <dbReference type="Proteomes" id="UP000534783"/>
    </source>
</evidence>
<feature type="signal peptide" evidence="1">
    <location>
        <begin position="1"/>
        <end position="17"/>
    </location>
</feature>
<accession>A0A7X6IAE9</accession>
<keyword evidence="3" id="KW-1185">Reference proteome</keyword>
<comment type="caution">
    <text evidence="2">The sequence shown here is derived from an EMBL/GenBank/DDBJ whole genome shotgun (WGS) entry which is preliminary data.</text>
</comment>
<organism evidence="2 3">
    <name type="scientific">Candidatus Manganitrophus noduliformans</name>
    <dbReference type="NCBI Taxonomy" id="2606439"/>
    <lineage>
        <taxon>Bacteria</taxon>
        <taxon>Pseudomonadati</taxon>
        <taxon>Nitrospirota</taxon>
        <taxon>Nitrospiria</taxon>
        <taxon>Candidatus Troglogloeales</taxon>
        <taxon>Candidatus Manganitrophaceae</taxon>
        <taxon>Candidatus Manganitrophus</taxon>
    </lineage>
</organism>
<evidence type="ECO:0000256" key="1">
    <source>
        <dbReference type="SAM" id="SignalP"/>
    </source>
</evidence>
<name>A0A7X6IAE9_9BACT</name>
<sequence length="568" mass="62820">MQAILGIIVCFISFSFAAPRAIAEGSVASKTGFLLVAPDRGFLGNQEIEAFYEAFQRDYTAALAWVGRGYNRVGGDYSDYLTRAVADLKRAGATEIVAVPLFLSSDDPILKKVAPHLPAYAAGGTIRWAPSMGESHLTAQILLDRVEALSREPDQERLVVLGIGAVDEAGEAALRADLQSLTEYVSRYRPFKETQIGIYYDREAEAELREKKSREVDEMIVKTAAKKGRTLVVPFFIGPKFDSHMSLTRWLADKLKELDVVYDGQEILPHPNLLLWLKQTANAHLPASPEETGVVIMPHGATLPWNDAVEAVIAPLKSRYRIEMAYGMADPVTLQRAVSRLEEKGVRRIVFVRMYSLSDQMKGATDYLLGLSAAPPEHDHEGPPPPQIRSGAVFSTFGGYEEDPALAEILHDRITEISRKSSEETVILVAHGAGDDAVDARWLSAMGRQIERLRKDPHCAELKAILPATIREDWPEKRKEAVAKLKEMIEAGKRNGRVVLISHRLRGAGPYKSLLAEVGLKEGEDYEINGKGFTPHPVLTRWLEAGIEREIAAMDGKRPVEAAASRRR</sequence>
<keyword evidence="1" id="KW-0732">Signal</keyword>
<proteinExistence type="predicted"/>
<reference evidence="2 3" key="1">
    <citation type="journal article" date="2020" name="Nature">
        <title>Bacterial chemolithoautotrophy via manganese oxidation.</title>
        <authorList>
            <person name="Yu H."/>
            <person name="Leadbetter J.R."/>
        </authorList>
    </citation>
    <scope>NUCLEOTIDE SEQUENCE [LARGE SCALE GENOMIC DNA]</scope>
    <source>
        <strain evidence="2 3">Mn-1</strain>
    </source>
</reference>
<dbReference type="Proteomes" id="UP000534783">
    <property type="component" value="Unassembled WGS sequence"/>
</dbReference>
<dbReference type="RefSeq" id="WP_168058665.1">
    <property type="nucleotide sequence ID" value="NZ_VTOW01000001.1"/>
</dbReference>
<protein>
    <recommendedName>
        <fullName evidence="4">Cobalamin biosynthesis protein CbiX</fullName>
    </recommendedName>
</protein>
<dbReference type="Gene3D" id="3.40.50.1400">
    <property type="match status" value="2"/>
</dbReference>
<dbReference type="SUPFAM" id="SSF53800">
    <property type="entry name" value="Chelatase"/>
    <property type="match status" value="2"/>
</dbReference>
<evidence type="ECO:0008006" key="4">
    <source>
        <dbReference type="Google" id="ProtNLM"/>
    </source>
</evidence>
<gene>
    <name evidence="2" type="ORF">MNODULE_06650</name>
</gene>
<dbReference type="AlphaFoldDB" id="A0A7X6IAE9"/>
<dbReference type="EMBL" id="VTOW01000001">
    <property type="protein sequence ID" value="NKE70416.1"/>
    <property type="molecule type" value="Genomic_DNA"/>
</dbReference>